<proteinExistence type="inferred from homology"/>
<feature type="region of interest" description="G3" evidence="7">
    <location>
        <begin position="71"/>
        <end position="74"/>
    </location>
</feature>
<evidence type="ECO:0000259" key="9">
    <source>
        <dbReference type="PROSITE" id="PS50823"/>
    </source>
</evidence>
<name>A0A1I1T0I2_9BACT</name>
<evidence type="ECO:0000256" key="4">
    <source>
        <dbReference type="ARBA" id="ARBA00022884"/>
    </source>
</evidence>
<dbReference type="GO" id="GO:0005525">
    <property type="term" value="F:GTP binding"/>
    <property type="evidence" value="ECO:0007669"/>
    <property type="project" value="UniProtKB-UniRule"/>
</dbReference>
<evidence type="ECO:0000256" key="6">
    <source>
        <dbReference type="HAMAP-Rule" id="MF_00367"/>
    </source>
</evidence>
<dbReference type="CDD" id="cd22534">
    <property type="entry name" value="KH-II_Era"/>
    <property type="match status" value="1"/>
</dbReference>
<feature type="region of interest" description="G2" evidence="7">
    <location>
        <begin position="50"/>
        <end position="54"/>
    </location>
</feature>
<reference evidence="12" key="1">
    <citation type="submission" date="2016-10" db="EMBL/GenBank/DDBJ databases">
        <authorList>
            <person name="Varghese N."/>
            <person name="Submissions S."/>
        </authorList>
    </citation>
    <scope>NUCLEOTIDE SEQUENCE [LARGE SCALE GENOMIC DNA]</scope>
    <source>
        <strain evidence="12">ATCC 25963</strain>
    </source>
</reference>
<feature type="binding site" evidence="6">
    <location>
        <begin position="24"/>
        <end position="31"/>
    </location>
    <ligand>
        <name>GTP</name>
        <dbReference type="ChEBI" id="CHEBI:37565"/>
    </ligand>
</feature>
<dbReference type="InterPro" id="IPR005225">
    <property type="entry name" value="Small_GTP-bd"/>
</dbReference>
<protein>
    <recommendedName>
        <fullName evidence="2 6">GTPase Era</fullName>
    </recommendedName>
</protein>
<evidence type="ECO:0000256" key="3">
    <source>
        <dbReference type="ARBA" id="ARBA00022741"/>
    </source>
</evidence>
<dbReference type="PROSITE" id="PS50823">
    <property type="entry name" value="KH_TYPE_2"/>
    <property type="match status" value="1"/>
</dbReference>
<feature type="binding site" evidence="6">
    <location>
        <begin position="143"/>
        <end position="146"/>
    </location>
    <ligand>
        <name>GTP</name>
        <dbReference type="ChEBI" id="CHEBI:37565"/>
    </ligand>
</feature>
<keyword evidence="6" id="KW-0690">Ribosome biogenesis</keyword>
<dbReference type="InterPro" id="IPR004044">
    <property type="entry name" value="KH_dom_type_2"/>
</dbReference>
<feature type="region of interest" description="G5" evidence="7">
    <location>
        <begin position="173"/>
        <end position="175"/>
    </location>
</feature>
<dbReference type="NCBIfam" id="TIGR00231">
    <property type="entry name" value="small_GTP"/>
    <property type="match status" value="1"/>
</dbReference>
<dbReference type="InterPro" id="IPR015946">
    <property type="entry name" value="KH_dom-like_a/b"/>
</dbReference>
<dbReference type="GO" id="GO:0003924">
    <property type="term" value="F:GTPase activity"/>
    <property type="evidence" value="ECO:0007669"/>
    <property type="project" value="UniProtKB-UniRule"/>
</dbReference>
<keyword evidence="6" id="KW-0963">Cytoplasm</keyword>
<dbReference type="Pfam" id="PF07650">
    <property type="entry name" value="KH_2"/>
    <property type="match status" value="1"/>
</dbReference>
<comment type="function">
    <text evidence="6">An essential GTPase that binds both GDP and GTP, with rapid nucleotide exchange. Plays a role in 16S rRNA processing and 30S ribosomal subunit biogenesis and possibly also in cell cycle regulation and energy metabolism.</text>
</comment>
<dbReference type="InterPro" id="IPR030388">
    <property type="entry name" value="G_ERA_dom"/>
</dbReference>
<evidence type="ECO:0000256" key="1">
    <source>
        <dbReference type="ARBA" id="ARBA00007921"/>
    </source>
</evidence>
<gene>
    <name evidence="6" type="primary">era</name>
    <name evidence="11" type="ORF">SAMN02745121_00314</name>
</gene>
<dbReference type="GO" id="GO:0000028">
    <property type="term" value="P:ribosomal small subunit assembly"/>
    <property type="evidence" value="ECO:0007669"/>
    <property type="project" value="TreeGrafter"/>
</dbReference>
<dbReference type="AlphaFoldDB" id="A0A1I1T0I2"/>
<dbReference type="GO" id="GO:0005886">
    <property type="term" value="C:plasma membrane"/>
    <property type="evidence" value="ECO:0007669"/>
    <property type="project" value="UniProtKB-SubCell"/>
</dbReference>
<dbReference type="HAMAP" id="MF_00367">
    <property type="entry name" value="GTPase_Era"/>
    <property type="match status" value="1"/>
</dbReference>
<dbReference type="Proteomes" id="UP000199400">
    <property type="component" value="Unassembled WGS sequence"/>
</dbReference>
<keyword evidence="6" id="KW-0472">Membrane</keyword>
<evidence type="ECO:0000256" key="8">
    <source>
        <dbReference type="RuleBase" id="RU003761"/>
    </source>
</evidence>
<dbReference type="CDD" id="cd04163">
    <property type="entry name" value="Era"/>
    <property type="match status" value="1"/>
</dbReference>
<feature type="domain" description="Era-type G" evidence="10">
    <location>
        <begin position="16"/>
        <end position="194"/>
    </location>
</feature>
<feature type="region of interest" description="G4" evidence="7">
    <location>
        <begin position="143"/>
        <end position="146"/>
    </location>
</feature>
<dbReference type="PANTHER" id="PTHR42698:SF1">
    <property type="entry name" value="GTPASE ERA, MITOCHONDRIAL"/>
    <property type="match status" value="1"/>
</dbReference>
<organism evidence="11 12">
    <name type="scientific">Nannocystis exedens</name>
    <dbReference type="NCBI Taxonomy" id="54"/>
    <lineage>
        <taxon>Bacteria</taxon>
        <taxon>Pseudomonadati</taxon>
        <taxon>Myxococcota</taxon>
        <taxon>Polyangia</taxon>
        <taxon>Nannocystales</taxon>
        <taxon>Nannocystaceae</taxon>
        <taxon>Nannocystis</taxon>
    </lineage>
</organism>
<accession>A0A1I1T0I2</accession>
<dbReference type="PRINTS" id="PR00326">
    <property type="entry name" value="GTP1OBG"/>
</dbReference>
<comment type="similarity">
    <text evidence="1 6 7 8">Belongs to the TRAFAC class TrmE-Era-EngA-EngB-Septin-like GTPase superfamily. Era GTPase family.</text>
</comment>
<comment type="subunit">
    <text evidence="6">Monomer.</text>
</comment>
<dbReference type="PANTHER" id="PTHR42698">
    <property type="entry name" value="GTPASE ERA"/>
    <property type="match status" value="1"/>
</dbReference>
<dbReference type="InterPro" id="IPR006073">
    <property type="entry name" value="GTP-bd"/>
</dbReference>
<dbReference type="Gene3D" id="3.40.50.300">
    <property type="entry name" value="P-loop containing nucleotide triphosphate hydrolases"/>
    <property type="match status" value="1"/>
</dbReference>
<dbReference type="Gene3D" id="3.30.300.20">
    <property type="match status" value="1"/>
</dbReference>
<feature type="binding site" evidence="6">
    <location>
        <begin position="71"/>
        <end position="75"/>
    </location>
    <ligand>
        <name>GTP</name>
        <dbReference type="ChEBI" id="CHEBI:37565"/>
    </ligand>
</feature>
<evidence type="ECO:0000256" key="5">
    <source>
        <dbReference type="ARBA" id="ARBA00023134"/>
    </source>
</evidence>
<dbReference type="EMBL" id="FOMX01000002">
    <property type="protein sequence ID" value="SFD50568.1"/>
    <property type="molecule type" value="Genomic_DNA"/>
</dbReference>
<comment type="subcellular location">
    <subcellularLocation>
        <location evidence="6">Cytoplasm</location>
    </subcellularLocation>
    <subcellularLocation>
        <location evidence="6">Cell membrane</location>
        <topology evidence="6">Peripheral membrane protein</topology>
    </subcellularLocation>
</comment>
<dbReference type="SUPFAM" id="SSF52540">
    <property type="entry name" value="P-loop containing nucleoside triphosphate hydrolases"/>
    <property type="match status" value="1"/>
</dbReference>
<keyword evidence="6" id="KW-0699">rRNA-binding</keyword>
<dbReference type="InterPro" id="IPR005662">
    <property type="entry name" value="GTPase_Era-like"/>
</dbReference>
<feature type="region of interest" description="G1" evidence="7">
    <location>
        <begin position="24"/>
        <end position="31"/>
    </location>
</feature>
<evidence type="ECO:0000313" key="11">
    <source>
        <dbReference type="EMBL" id="SFD50568.1"/>
    </source>
</evidence>
<evidence type="ECO:0000256" key="2">
    <source>
        <dbReference type="ARBA" id="ARBA00020484"/>
    </source>
</evidence>
<dbReference type="Pfam" id="PF01926">
    <property type="entry name" value="MMR_HSR1"/>
    <property type="match status" value="1"/>
</dbReference>
<feature type="domain" description="KH type-2" evidence="9">
    <location>
        <begin position="225"/>
        <end position="303"/>
    </location>
</feature>
<sequence length="325" mass="34874">MESESTPESADEMSFRAGTVALCGRPNVGKSTLLNALVGSDLAVATRFPQTTRERLLGVWSGSGFQAVLVDTPGIHRAKSALNKFMVDEALRGAQSVDLVLMLAEAPLLADIAAAEAWEPGPAATAALTSIAAAGRPIALVLTKCDRIADKALLLPILRKWSALHPFTALIPISATTGAGLEALREHVVAALPVAAPLFPEDQLSDRAVRWHAGERVRAALFEHLRDELPYCCAVTVESFKEQRKPPRDIVHASVHVERESQKPMVIGRGAETIKAISMSARRAIAELTGRPCELYLEVKVTPNWTRDPALMERLGLHAPVGGLS</sequence>
<evidence type="ECO:0000259" key="10">
    <source>
        <dbReference type="PROSITE" id="PS51713"/>
    </source>
</evidence>
<evidence type="ECO:0000256" key="7">
    <source>
        <dbReference type="PROSITE-ProRule" id="PRU01050"/>
    </source>
</evidence>
<dbReference type="GO" id="GO:0043024">
    <property type="term" value="F:ribosomal small subunit binding"/>
    <property type="evidence" value="ECO:0007669"/>
    <property type="project" value="TreeGrafter"/>
</dbReference>
<keyword evidence="3 6" id="KW-0547">Nucleotide-binding</keyword>
<dbReference type="NCBIfam" id="NF000908">
    <property type="entry name" value="PRK00089.1"/>
    <property type="match status" value="1"/>
</dbReference>
<dbReference type="PROSITE" id="PS51713">
    <property type="entry name" value="G_ERA"/>
    <property type="match status" value="1"/>
</dbReference>
<dbReference type="STRING" id="54.SAMN02745121_00314"/>
<evidence type="ECO:0000313" key="12">
    <source>
        <dbReference type="Proteomes" id="UP000199400"/>
    </source>
</evidence>
<dbReference type="GO" id="GO:0070181">
    <property type="term" value="F:small ribosomal subunit rRNA binding"/>
    <property type="evidence" value="ECO:0007669"/>
    <property type="project" value="UniProtKB-UniRule"/>
</dbReference>
<keyword evidence="12" id="KW-1185">Reference proteome</keyword>
<keyword evidence="5 6" id="KW-0342">GTP-binding</keyword>
<keyword evidence="4 6" id="KW-0694">RNA-binding</keyword>
<dbReference type="NCBIfam" id="TIGR00436">
    <property type="entry name" value="era"/>
    <property type="match status" value="1"/>
</dbReference>
<dbReference type="InterPro" id="IPR027417">
    <property type="entry name" value="P-loop_NTPase"/>
</dbReference>
<dbReference type="SUPFAM" id="SSF54814">
    <property type="entry name" value="Prokaryotic type KH domain (KH-domain type II)"/>
    <property type="match status" value="1"/>
</dbReference>
<dbReference type="GO" id="GO:0005829">
    <property type="term" value="C:cytosol"/>
    <property type="evidence" value="ECO:0007669"/>
    <property type="project" value="TreeGrafter"/>
</dbReference>
<keyword evidence="6" id="KW-1003">Cell membrane</keyword>
<dbReference type="InterPro" id="IPR009019">
    <property type="entry name" value="KH_sf_prok-type"/>
</dbReference>